<name>A0ABD7UXJ4_9ACTN</name>
<keyword evidence="2" id="KW-0472">Membrane</keyword>
<dbReference type="InterPro" id="IPR019533">
    <property type="entry name" value="Peptidase_S26"/>
</dbReference>
<organism evidence="3 4">
    <name type="scientific">Gordonia paraffinivorans</name>
    <dbReference type="NCBI Taxonomy" id="175628"/>
    <lineage>
        <taxon>Bacteria</taxon>
        <taxon>Bacillati</taxon>
        <taxon>Actinomycetota</taxon>
        <taxon>Actinomycetes</taxon>
        <taxon>Mycobacteriales</taxon>
        <taxon>Gordoniaceae</taxon>
        <taxon>Gordonia</taxon>
    </lineage>
</organism>
<sequence>MVYSAQNEFPTVEHSAPVTRTRGDRLLTIGAGLGTLCVVAAVLALSLGLRPMIFETGSMAPTIPTGSLGLSRTVPAASVHEGDVVSVVRQDGVRVTHRVESVSEPTGNSVTLRLRGDANDTTDRQPYTVTEVQRIVGSIPLLGYVAAWLKNPYTLALQALTLVLLLGVAFAPKRGWRNSPGGQRILAGTAAATVVVMGVGSVHGAGEAHAATTATATGTVSAGVPNGPTVLNCSNTSLLILFSSVQLSWPASPVYTGYMFRAPDEPDIDEQYVPATKTSGTETYVVAEGLLSALLSLLDLFGSGTSIRLRMTNMIGNFESTTYRDVWIRKTAGLELPLGIRCGTPPIGARLATPESATTESSESTEAKPSESAEPDESSISKSAEPDESTPASKSAQEDKSTDDSSTPASTKVDLPSGGKLSDSGDYAYYKSGGEVTIRSAETGKPEYEGRFSSSSDIRWLPETSTLEITEPDGTVTLVKKVGSRWTETVQVAETTEKQRSAKNMETSESTPEATEEAKDTEEVPTAEEPGES</sequence>
<evidence type="ECO:0000256" key="1">
    <source>
        <dbReference type="SAM" id="MobiDB-lite"/>
    </source>
</evidence>
<reference evidence="3 4" key="1">
    <citation type="submission" date="2019-02" db="EMBL/GenBank/DDBJ databases">
        <authorList>
            <consortium name="Pathogen Informatics"/>
        </authorList>
    </citation>
    <scope>NUCLEOTIDE SEQUENCE [LARGE SCALE GENOMIC DNA]</scope>
    <source>
        <strain evidence="3 4">3012STDY6756503</strain>
    </source>
</reference>
<feature type="compositionally biased region" description="Acidic residues" evidence="1">
    <location>
        <begin position="523"/>
        <end position="533"/>
    </location>
</feature>
<keyword evidence="2" id="KW-1133">Transmembrane helix</keyword>
<dbReference type="EMBL" id="CAACYD010000003">
    <property type="protein sequence ID" value="VFA81188.1"/>
    <property type="molecule type" value="Genomic_DNA"/>
</dbReference>
<evidence type="ECO:0000313" key="4">
    <source>
        <dbReference type="Proteomes" id="UP000360750"/>
    </source>
</evidence>
<dbReference type="RefSeq" id="WP_131733221.1">
    <property type="nucleotide sequence ID" value="NZ_CAACYD010000003.1"/>
</dbReference>
<dbReference type="CDD" id="cd06530">
    <property type="entry name" value="S26_SPase_I"/>
    <property type="match status" value="1"/>
</dbReference>
<evidence type="ECO:0000313" key="3">
    <source>
        <dbReference type="EMBL" id="VFA81188.1"/>
    </source>
</evidence>
<comment type="caution">
    <text evidence="3">The sequence shown here is derived from an EMBL/GenBank/DDBJ whole genome shotgun (WGS) entry which is preliminary data.</text>
</comment>
<gene>
    <name evidence="3" type="ORF">NCTC8139_00252</name>
</gene>
<keyword evidence="2" id="KW-0812">Transmembrane</keyword>
<dbReference type="GeneID" id="60748308"/>
<protein>
    <submittedName>
        <fullName evidence="3">Signal peptidase I</fullName>
    </submittedName>
</protein>
<dbReference type="Proteomes" id="UP000360750">
    <property type="component" value="Unassembled WGS sequence"/>
</dbReference>
<dbReference type="AlphaFoldDB" id="A0ABD7UXJ4"/>
<feature type="compositionally biased region" description="Low complexity" evidence="1">
    <location>
        <begin position="352"/>
        <end position="364"/>
    </location>
</feature>
<accession>A0ABD7UXJ4</accession>
<feature type="region of interest" description="Disordered" evidence="1">
    <location>
        <begin position="492"/>
        <end position="533"/>
    </location>
</feature>
<proteinExistence type="predicted"/>
<feature type="transmembrane region" description="Helical" evidence="2">
    <location>
        <begin position="26"/>
        <end position="49"/>
    </location>
</feature>
<feature type="region of interest" description="Disordered" evidence="1">
    <location>
        <begin position="347"/>
        <end position="427"/>
    </location>
</feature>
<evidence type="ECO:0000256" key="2">
    <source>
        <dbReference type="SAM" id="Phobius"/>
    </source>
</evidence>